<keyword evidence="1" id="KW-0472">Membrane</keyword>
<feature type="transmembrane region" description="Helical" evidence="1">
    <location>
        <begin position="28"/>
        <end position="46"/>
    </location>
</feature>
<keyword evidence="2" id="KW-1185">Reference proteome</keyword>
<protein>
    <submittedName>
        <fullName evidence="3">Lysosomal-associated transmembrane protein 4B</fullName>
    </submittedName>
</protein>
<dbReference type="WBParaSite" id="ACRNAN_scaffold7859.g11796.t1">
    <property type="protein sequence ID" value="ACRNAN_scaffold7859.g11796.t1"/>
    <property type="gene ID" value="ACRNAN_scaffold7859.g11796"/>
</dbReference>
<accession>A0A914EH76</accession>
<keyword evidence="1" id="KW-1133">Transmembrane helix</keyword>
<name>A0A914EH76_9BILA</name>
<proteinExistence type="predicted"/>
<evidence type="ECO:0000313" key="3">
    <source>
        <dbReference type="WBParaSite" id="ACRNAN_scaffold7859.g11796.t1"/>
    </source>
</evidence>
<dbReference type="AlphaFoldDB" id="A0A914EH76"/>
<evidence type="ECO:0000256" key="1">
    <source>
        <dbReference type="SAM" id="Phobius"/>
    </source>
</evidence>
<feature type="transmembrane region" description="Helical" evidence="1">
    <location>
        <begin position="124"/>
        <end position="144"/>
    </location>
</feature>
<evidence type="ECO:0000313" key="2">
    <source>
        <dbReference type="Proteomes" id="UP000887540"/>
    </source>
</evidence>
<sequence length="164" mass="18074">MHSVLIRNQDINDTKYFKCCCGCHVKQAAVVIAIISTVAGFLTLIFGNVNSTVFGIAVIVAGALVFYADRQVKAWAYIPFLVVQAVAIIIYLVGIFTILVWTITLPQWLIDTLTKHGALTQVRAALIIAMVILIIVEAFAIWFWSIVFRAYCYMCEVLGGPSLG</sequence>
<organism evidence="2 3">
    <name type="scientific">Acrobeloides nanus</name>
    <dbReference type="NCBI Taxonomy" id="290746"/>
    <lineage>
        <taxon>Eukaryota</taxon>
        <taxon>Metazoa</taxon>
        <taxon>Ecdysozoa</taxon>
        <taxon>Nematoda</taxon>
        <taxon>Chromadorea</taxon>
        <taxon>Rhabditida</taxon>
        <taxon>Tylenchina</taxon>
        <taxon>Cephalobomorpha</taxon>
        <taxon>Cephaloboidea</taxon>
        <taxon>Cephalobidae</taxon>
        <taxon>Acrobeloides</taxon>
    </lineage>
</organism>
<reference evidence="3" key="1">
    <citation type="submission" date="2022-11" db="UniProtKB">
        <authorList>
            <consortium name="WormBaseParasite"/>
        </authorList>
    </citation>
    <scope>IDENTIFICATION</scope>
</reference>
<feature type="transmembrane region" description="Helical" evidence="1">
    <location>
        <begin position="52"/>
        <end position="68"/>
    </location>
</feature>
<keyword evidence="1" id="KW-0812">Transmembrane</keyword>
<dbReference type="Proteomes" id="UP000887540">
    <property type="component" value="Unplaced"/>
</dbReference>
<feature type="transmembrane region" description="Helical" evidence="1">
    <location>
        <begin position="80"/>
        <end position="104"/>
    </location>
</feature>